<feature type="compositionally biased region" description="Polar residues" evidence="2">
    <location>
        <begin position="354"/>
        <end position="364"/>
    </location>
</feature>
<sequence length="604" mass="66283">MSRLPQEPSKARALLDAIDRLLRTDVVIPVPPGERFKGYYSNLLYCPRRTGHHLWSLISKPKHTAKFCMKVLSHGVNHRSSSLCSTSSQGASMEHSLSLETQIHTSRDSPVVQDQSVSPLVDSHQSPDQGQTSRVSSVAPPLYGCKPIGLGSSPGGTFSTGPLVSSRATSPHQPLGDSSHLSSLSPLTATTSGSGGKNPIRQCHNRSICQSPRRNKKQECTKLSWTDLSMGRDLPSTASQLGGGLSQQTIRRSKRVVSKGRRFSPTHSKMGNSRGRPHGNPATLLRSIQGPSGYSSGCPDHYLKFPARLCLPSSAEGAHHSHSHCSQMASSHVLLGSSKSIRRPPMDSTHHSRSSVSGANSAPMPSQPLIDGVALETVIIKKKGFSDAIILRMRAARKPVSAKTYHRVWSTYHQWCQCHGVDFLRLSIANLLAFLQERLSIGLSLGSLKSQISDMSILFQRRLALHSDVKTFLQGVAHVKPPVRSPVPTWDLSLVLRSLQRPHFEPLSSISLQWLTWKTVFLNAIALARQVWEMSALSCRSPFLTFHQDRVVLCTIPSSLPNVVSSFHLNQEPFQPSVLLLPILRRWPFIPWTTCGLSSTTCTE</sequence>
<evidence type="ECO:0000256" key="1">
    <source>
        <dbReference type="ARBA" id="ARBA00023125"/>
    </source>
</evidence>
<reference evidence="4" key="1">
    <citation type="submission" date="2025-08" db="UniProtKB">
        <authorList>
            <consortium name="RefSeq"/>
        </authorList>
    </citation>
    <scope>IDENTIFICATION</scope>
    <source>
        <strain evidence="4">J_2021</strain>
        <tissue evidence="4">Erythrocytes</tissue>
    </source>
</reference>
<dbReference type="PANTHER" id="PTHR33066:SF2">
    <property type="entry name" value="FILAGGRIN-2-LIKE"/>
    <property type="match status" value="1"/>
</dbReference>
<keyword evidence="1" id="KW-0238">DNA-binding</keyword>
<evidence type="ECO:0000256" key="2">
    <source>
        <dbReference type="SAM" id="MobiDB-lite"/>
    </source>
</evidence>
<evidence type="ECO:0000313" key="4">
    <source>
        <dbReference type="RefSeq" id="XP_041441794.1"/>
    </source>
</evidence>
<dbReference type="RefSeq" id="XP_041441794.1">
    <property type="nucleotide sequence ID" value="XM_041585860.1"/>
</dbReference>
<dbReference type="GO" id="GO:0003677">
    <property type="term" value="F:DNA binding"/>
    <property type="evidence" value="ECO:0007669"/>
    <property type="project" value="UniProtKB-KW"/>
</dbReference>
<feature type="compositionally biased region" description="Low complexity" evidence="2">
    <location>
        <begin position="175"/>
        <end position="192"/>
    </location>
</feature>
<feature type="region of interest" description="Disordered" evidence="2">
    <location>
        <begin position="229"/>
        <end position="283"/>
    </location>
</feature>
<dbReference type="KEGG" id="xla:121401364"/>
<dbReference type="InterPro" id="IPR010998">
    <property type="entry name" value="Integrase_recombinase_N"/>
</dbReference>
<protein>
    <submittedName>
        <fullName evidence="4">Uncharacterized protein LOC121401364</fullName>
    </submittedName>
</protein>
<dbReference type="Proteomes" id="UP000186698">
    <property type="component" value="Chromosome 3L"/>
</dbReference>
<accession>A0A8J1MJ64</accession>
<feature type="region of interest" description="Disordered" evidence="2">
    <location>
        <begin position="104"/>
        <end position="139"/>
    </location>
</feature>
<feature type="region of interest" description="Disordered" evidence="2">
    <location>
        <begin position="339"/>
        <end position="364"/>
    </location>
</feature>
<dbReference type="AlphaFoldDB" id="A0A8J1MJ64"/>
<dbReference type="GeneID" id="121401364"/>
<dbReference type="SUPFAM" id="SSF47823">
    <property type="entry name" value="lambda integrase-like, N-terminal domain"/>
    <property type="match status" value="1"/>
</dbReference>
<feature type="compositionally biased region" description="Polar residues" evidence="2">
    <location>
        <begin position="112"/>
        <end position="136"/>
    </location>
</feature>
<evidence type="ECO:0000313" key="3">
    <source>
        <dbReference type="Proteomes" id="UP000186698"/>
    </source>
</evidence>
<dbReference type="PANTHER" id="PTHR33066">
    <property type="entry name" value="INTEGRASE_SAM-LIKE_N DOMAIN-CONTAINING PROTEIN"/>
    <property type="match status" value="1"/>
</dbReference>
<proteinExistence type="predicted"/>
<feature type="region of interest" description="Disordered" evidence="2">
    <location>
        <begin position="154"/>
        <end position="216"/>
    </location>
</feature>
<keyword evidence="3" id="KW-1185">Reference proteome</keyword>
<name>A0A8J1MJ64_XENLA</name>
<feature type="compositionally biased region" description="Polar residues" evidence="2">
    <location>
        <begin position="236"/>
        <end position="250"/>
    </location>
</feature>
<feature type="compositionally biased region" description="Basic residues" evidence="2">
    <location>
        <begin position="251"/>
        <end position="264"/>
    </location>
</feature>
<dbReference type="OrthoDB" id="9921465at2759"/>
<feature type="compositionally biased region" description="Low complexity" evidence="2">
    <location>
        <begin position="154"/>
        <end position="163"/>
    </location>
</feature>
<organism evidence="3 4">
    <name type="scientific">Xenopus laevis</name>
    <name type="common">African clawed frog</name>
    <dbReference type="NCBI Taxonomy" id="8355"/>
    <lineage>
        <taxon>Eukaryota</taxon>
        <taxon>Metazoa</taxon>
        <taxon>Chordata</taxon>
        <taxon>Craniata</taxon>
        <taxon>Vertebrata</taxon>
        <taxon>Euteleostomi</taxon>
        <taxon>Amphibia</taxon>
        <taxon>Batrachia</taxon>
        <taxon>Anura</taxon>
        <taxon>Pipoidea</taxon>
        <taxon>Pipidae</taxon>
        <taxon>Xenopodinae</taxon>
        <taxon>Xenopus</taxon>
        <taxon>Xenopus</taxon>
    </lineage>
</organism>
<dbReference type="Gene3D" id="1.10.150.130">
    <property type="match status" value="1"/>
</dbReference>
<gene>
    <name evidence="4" type="primary">LOC121401364</name>
</gene>